<dbReference type="Gene3D" id="3.30.300.30">
    <property type="match status" value="2"/>
</dbReference>
<dbReference type="InterPro" id="IPR009081">
    <property type="entry name" value="PP-bd_ACP"/>
</dbReference>
<dbReference type="InterPro" id="IPR000873">
    <property type="entry name" value="AMP-dep_synth/lig_dom"/>
</dbReference>
<dbReference type="PANTHER" id="PTHR45527:SF1">
    <property type="entry name" value="FATTY ACID SYNTHASE"/>
    <property type="match status" value="1"/>
</dbReference>
<dbReference type="Gene3D" id="2.30.38.10">
    <property type="entry name" value="Luciferase, Domain 3"/>
    <property type="match status" value="2"/>
</dbReference>
<dbReference type="InterPro" id="IPR020845">
    <property type="entry name" value="AMP-binding_CS"/>
</dbReference>
<dbReference type="PROSITE" id="PS00012">
    <property type="entry name" value="PHOSPHOPANTETHEINE"/>
    <property type="match status" value="1"/>
</dbReference>
<keyword evidence="9" id="KW-1185">Reference proteome</keyword>
<keyword evidence="5" id="KW-0045">Antibiotic biosynthesis</keyword>
<comment type="caution">
    <text evidence="8">The sequence shown here is derived from an EMBL/GenBank/DDBJ whole genome shotgun (WGS) entry which is preliminary data.</text>
</comment>
<dbReference type="CDD" id="cd19540">
    <property type="entry name" value="LCL_NRPS-like"/>
    <property type="match status" value="1"/>
</dbReference>
<feature type="region of interest" description="Disordered" evidence="6">
    <location>
        <begin position="2062"/>
        <end position="2101"/>
    </location>
</feature>
<feature type="compositionally biased region" description="Low complexity" evidence="6">
    <location>
        <begin position="2087"/>
        <end position="2100"/>
    </location>
</feature>
<feature type="compositionally biased region" description="Low complexity" evidence="6">
    <location>
        <begin position="615"/>
        <end position="655"/>
    </location>
</feature>
<keyword evidence="3" id="KW-0597">Phosphoprotein</keyword>
<dbReference type="Pfam" id="PF00501">
    <property type="entry name" value="AMP-binding"/>
    <property type="match status" value="2"/>
</dbReference>
<feature type="region of interest" description="Disordered" evidence="6">
    <location>
        <begin position="72"/>
        <end position="117"/>
    </location>
</feature>
<dbReference type="SUPFAM" id="SSF56801">
    <property type="entry name" value="Acetyl-CoA synthetase-like"/>
    <property type="match status" value="2"/>
</dbReference>
<dbReference type="NCBIfam" id="TIGR01733">
    <property type="entry name" value="AA-adenyl-dom"/>
    <property type="match status" value="1"/>
</dbReference>
<evidence type="ECO:0000256" key="4">
    <source>
        <dbReference type="ARBA" id="ARBA00022737"/>
    </source>
</evidence>
<evidence type="ECO:0000313" key="9">
    <source>
        <dbReference type="Proteomes" id="UP001500016"/>
    </source>
</evidence>
<dbReference type="InterPro" id="IPR010071">
    <property type="entry name" value="AA_adenyl_dom"/>
</dbReference>
<feature type="domain" description="Carrier" evidence="7">
    <location>
        <begin position="1044"/>
        <end position="1119"/>
    </location>
</feature>
<feature type="region of interest" description="Disordered" evidence="6">
    <location>
        <begin position="601"/>
        <end position="655"/>
    </location>
</feature>
<evidence type="ECO:0000256" key="5">
    <source>
        <dbReference type="ARBA" id="ARBA00023194"/>
    </source>
</evidence>
<name>A0ABN2W630_9ACTN</name>
<dbReference type="InterPro" id="IPR001242">
    <property type="entry name" value="Condensation_dom"/>
</dbReference>
<dbReference type="SUPFAM" id="SSF47336">
    <property type="entry name" value="ACP-like"/>
    <property type="match status" value="2"/>
</dbReference>
<dbReference type="Gene3D" id="1.10.1200.10">
    <property type="entry name" value="ACP-like"/>
    <property type="match status" value="2"/>
</dbReference>
<keyword evidence="4" id="KW-0677">Repeat</keyword>
<dbReference type="Gene3D" id="3.40.50.980">
    <property type="match status" value="4"/>
</dbReference>
<dbReference type="Proteomes" id="UP001500016">
    <property type="component" value="Unassembled WGS sequence"/>
</dbReference>
<dbReference type="Pfam" id="PF00668">
    <property type="entry name" value="Condensation"/>
    <property type="match status" value="3"/>
</dbReference>
<accession>A0ABN2W630</accession>
<evidence type="ECO:0000256" key="3">
    <source>
        <dbReference type="ARBA" id="ARBA00022553"/>
    </source>
</evidence>
<dbReference type="SMART" id="SM00823">
    <property type="entry name" value="PKS_PP"/>
    <property type="match status" value="2"/>
</dbReference>
<feature type="compositionally biased region" description="Basic and acidic residues" evidence="6">
    <location>
        <begin position="100"/>
        <end position="111"/>
    </location>
</feature>
<feature type="region of interest" description="Disordered" evidence="6">
    <location>
        <begin position="211"/>
        <end position="230"/>
    </location>
</feature>
<dbReference type="PROSITE" id="PS50075">
    <property type="entry name" value="CARRIER"/>
    <property type="match status" value="2"/>
</dbReference>
<evidence type="ECO:0000313" key="8">
    <source>
        <dbReference type="EMBL" id="GAA2084311.1"/>
    </source>
</evidence>
<dbReference type="PROSITE" id="PS00455">
    <property type="entry name" value="AMP_BINDING"/>
    <property type="match status" value="2"/>
</dbReference>
<dbReference type="InterPro" id="IPR010060">
    <property type="entry name" value="NRPS_synth"/>
</dbReference>
<dbReference type="InterPro" id="IPR020806">
    <property type="entry name" value="PKS_PP-bd"/>
</dbReference>
<keyword evidence="2" id="KW-0596">Phosphopantetheine</keyword>
<evidence type="ECO:0000256" key="6">
    <source>
        <dbReference type="SAM" id="MobiDB-lite"/>
    </source>
</evidence>
<reference evidence="8 9" key="1">
    <citation type="journal article" date="2019" name="Int. J. Syst. Evol. Microbiol.">
        <title>The Global Catalogue of Microorganisms (GCM) 10K type strain sequencing project: providing services to taxonomists for standard genome sequencing and annotation.</title>
        <authorList>
            <consortium name="The Broad Institute Genomics Platform"/>
            <consortium name="The Broad Institute Genome Sequencing Center for Infectious Disease"/>
            <person name="Wu L."/>
            <person name="Ma J."/>
        </authorList>
    </citation>
    <scope>NUCLEOTIDE SEQUENCE [LARGE SCALE GENOMIC DNA]</scope>
    <source>
        <strain evidence="8 9">JCM 15478</strain>
    </source>
</reference>
<dbReference type="RefSeq" id="WP_344531031.1">
    <property type="nucleotide sequence ID" value="NZ_BAAAPE010000012.1"/>
</dbReference>
<dbReference type="InterPro" id="IPR045851">
    <property type="entry name" value="AMP-bd_C_sf"/>
</dbReference>
<dbReference type="InterPro" id="IPR023213">
    <property type="entry name" value="CAT-like_dom_sf"/>
</dbReference>
<organism evidence="8 9">
    <name type="scientific">Streptomyces albiaxialis</name>
    <dbReference type="NCBI Taxonomy" id="329523"/>
    <lineage>
        <taxon>Bacteria</taxon>
        <taxon>Bacillati</taxon>
        <taxon>Actinomycetota</taxon>
        <taxon>Actinomycetes</taxon>
        <taxon>Kitasatosporales</taxon>
        <taxon>Streptomycetaceae</taxon>
        <taxon>Streptomyces</taxon>
    </lineage>
</organism>
<evidence type="ECO:0000256" key="1">
    <source>
        <dbReference type="ARBA" id="ARBA00001957"/>
    </source>
</evidence>
<dbReference type="PANTHER" id="PTHR45527">
    <property type="entry name" value="NONRIBOSOMAL PEPTIDE SYNTHETASE"/>
    <property type="match status" value="1"/>
</dbReference>
<dbReference type="Gene3D" id="3.30.559.10">
    <property type="entry name" value="Chloramphenicol acetyltransferase-like domain"/>
    <property type="match status" value="3"/>
</dbReference>
<proteinExistence type="predicted"/>
<dbReference type="InterPro" id="IPR025110">
    <property type="entry name" value="AMP-bd_C"/>
</dbReference>
<protein>
    <recommendedName>
        <fullName evidence="7">Carrier domain-containing protein</fullName>
    </recommendedName>
</protein>
<sequence>MREETPFELPLSGAQREMWYAQQLDPGNPVFTMGDHLDLTGPVDPARLAAAWAALVAETECLRARFTERDGEPVQTVHPAPADGVPLPVRDLTGTDEPDAESRRRMREGMERPSSLGEGAYGAELHLLGPERVRLFTHANHILMDGFSRSLFYRRLAALYAAGPGGSDATAAQGPLPPLRLLAEDEAAYEGSGRQEKDLAFWEKRFDGTPQPTLLSAGRPGPARHTLRRTAPLPPETSARLRALAWEDRVTWPTTLIAATAGYLSQITGERGVLLTLPVPARTGATARSVPGMRANFLPLPLSVPPSATRRALLRTTAEGLRSTLRHQNHRGDRLRRELGLTGDAAHTYGPTVNVLESGAEFTLGAGVTGALHNLSTGPVPDLQVIYLDAPGEGWTLRLDAHPDRYTEEQLDTHLRRLLGYLRAFSLAEPGLPLARVGAVTPDELRALREAGQGPVRPADEDAFADVVTRVRALAAAHPEAAAVDDGTERLSYAALATRAAALSQRLAAADVGPGSLVALAAEPGAPFVTAVLGVLGAGAAWVPLDVHAPVARAAALLGDSGAEVLLYGPGQEEYAHEALAGCGGWPRVVELTAAGAAEPELYGPESSLPDATDTSVASASGAETSATGTSADSTSGSQSQATAPAGAGAADAAAPQAGAYPTHVSDAFEPVVPEGDELAYVIFTSGSTGRPKGAMVHRRGMVNHLLAKVEDLGMGEGDVLVHNAPVTFDISVWQMLTALVSGGTTRVVGRELAADPAALFGLVDDEGVTVLEVVPSLLRAALDGWESGDPAPTLRTLRRLVVTGEALPADLARRWLARFPGIPLVNAYGPTECADDVTHATIATADDLTPARAPIGRAVRNTALYVLGEGLQPLPQGTPGELYVGGIGVGRGYLDDPRRTATVFLADPHHPAPGARMYRTGDRVRQLADGRLEFLERLDHQVKIRGHRIELGEVEAALRALPGLTDAVVDTALDPGGHTRLVAFLAGDAEPAGVRTALAGVLPDYMVPSAFVVLGELPLTANGKVDRKALPAPDLAHAGTGLAPRTPHEELLCEIFAEVLGQERIWADDHFFDLGGHSLLASKVVSRLRQELGVELRLRDVFEAPTPAELAAALPAAGEARARPVAVPADERPEEVPLSFAQQRMWFLSHLEARAATYHLPRALRLTGELDPAALARALGDVVDRHEALRTVYPDDDGRPVQLVLDAGTARPDLPLTRTGAAELDAALAERAARPFDLANELPLRAELFELAEDDHVLLVVLHHIAGDGWSVLPLARDLCTAYEARLRGEAPAWEPLPLQYADYTLWQRELLGDPADPGSLAARQLGHWREALAGLPDALDLPADRPRPAASSHLGGTVGFELDPELHEAVAALARANGASVFMVLHAAVAALLSKLGAGDDIPVGTPVAGRTDAALDDLVGFFVNTLVLRTDLSGDPTFRELVGRARDTDLAAFVHQDVPFEHLVEALAPTRSLGHQPLFQVMLAFQTPPGPSGPGGVPNEGSGFSLPGLTTTVASVPTGTARFDLAFELTERAGGGVNGVLEYSADLFTEAGARTLTERLTLLLRALTAAPDRPLSAFDALLPGERERVLGAWAGEADTESSSVPEPLPALFARRVAAHPHRVALETAHGEGESSALSFTELNARANRLAHHLAARGAGPGDTVALVLPRSAEAVVALLAVLKAGAAYLPVDPAYPADRVAYMIEDARPAAVLTTRAHAARVPDSAHGVTVTLDDDGTAAALAASPAHDVADTDRARPLSPRDPAYVIYTSGSTGRPKGVAVPHAAVARLVAESGRFGVREGTRVLQFASFSFDAAAWEVCTSLLTGAVLVLADDALRAPGEPLARLIAESRVDVVCLPPTVLAAWPEELPMPHGLTVITAGESCPPELVGRWAEGRAMLNAYGPTEATVCATVSPPLEPLADGARPPIGRPLAGTRLRVLDTALRPVPVGVPGELYLAGAGLALGYLHRPALTAQRFTADPYGAPGDRMYRTGDLVRWNPDGTLDYVGRADEQVKIRGFRVEPGEIETALLAHPSVSQAAVVVREDRPGVRQLAAYVVPAPGPHAPGTPSSAPRTDGPADADPGAVPGSVPSGPGADALRAHLKERLPEYMVPAAFVELGVLPLTGNGKLDRKALPAPDFGTVSTGRAAATPREETLCGIFREVLALDEVGADDSFFDLGGDSISSIQLVSRALRADLLITAQDVFTHRTPAALAAVAQAAGSAAAREVVGTGDGVGDLAPTPIVHWLRGLAAPVGAPVDGFHQAVVVHTPAGASLPTLTRALQAVLDHHDALRMRLLHEDSGAWTLRIAEPGAVFARDLLSRTGISSLDEEAVGEVVTGSAVAARQRLAPREGVMAQAVWFDAGPGRRGRLLLTLHHLVVDGVSWRILLPDLARAYEAAVSGEPPALEPVGTSYRHWSGLLAREAVSARRTAEIPLWRAQLRTGGPLLGDRPLDPARDTVATARELRLVLDTETTRTLLTEVPATFHAEINDVLLTGLALAVGTPGGVLVELEGHGREECADGVDLSRTVGWFTSTCPVRLDPGDIDRDEAWAGGPAAGRALKQIKEQLRALPDHGLGHGLLRHLAPSAAPDLAGAAAPELGFNYLGRLPSSAGGPEDWATAPESPAVAAGADPELPLPHVLGVNALTEDGPEGPRLVATWTWAGEALPEATAAGVAEAWFRALRALAAHARDPEAGGHTPSDVDLLALSQDEIDEFEADMSEMGEWSL</sequence>
<dbReference type="EMBL" id="BAAAPE010000012">
    <property type="protein sequence ID" value="GAA2084311.1"/>
    <property type="molecule type" value="Genomic_DNA"/>
</dbReference>
<dbReference type="Gene3D" id="3.30.559.30">
    <property type="entry name" value="Nonribosomal peptide synthetase, condensation domain"/>
    <property type="match status" value="3"/>
</dbReference>
<dbReference type="Gene3D" id="3.40.50.12780">
    <property type="entry name" value="N-terminal domain of ligase-like"/>
    <property type="match status" value="1"/>
</dbReference>
<dbReference type="NCBIfam" id="TIGR01720">
    <property type="entry name" value="NRPS-para261"/>
    <property type="match status" value="1"/>
</dbReference>
<dbReference type="SUPFAM" id="SSF52777">
    <property type="entry name" value="CoA-dependent acyltransferases"/>
    <property type="match status" value="6"/>
</dbReference>
<dbReference type="InterPro" id="IPR042099">
    <property type="entry name" value="ANL_N_sf"/>
</dbReference>
<gene>
    <name evidence="8" type="ORF">GCM10009801_45360</name>
</gene>
<dbReference type="CDD" id="cd05930">
    <property type="entry name" value="A_NRPS"/>
    <property type="match status" value="1"/>
</dbReference>
<evidence type="ECO:0000256" key="2">
    <source>
        <dbReference type="ARBA" id="ARBA00022450"/>
    </source>
</evidence>
<feature type="domain" description="Carrier" evidence="7">
    <location>
        <begin position="2152"/>
        <end position="2226"/>
    </location>
</feature>
<dbReference type="Pfam" id="PF13193">
    <property type="entry name" value="AMP-binding_C"/>
    <property type="match status" value="2"/>
</dbReference>
<comment type="cofactor">
    <cofactor evidence="1">
        <name>pantetheine 4'-phosphate</name>
        <dbReference type="ChEBI" id="CHEBI:47942"/>
    </cofactor>
</comment>
<dbReference type="InterPro" id="IPR006162">
    <property type="entry name" value="Ppantetheine_attach_site"/>
</dbReference>
<evidence type="ECO:0000259" key="7">
    <source>
        <dbReference type="PROSITE" id="PS50075"/>
    </source>
</evidence>
<dbReference type="InterPro" id="IPR036736">
    <property type="entry name" value="ACP-like_sf"/>
</dbReference>
<dbReference type="Pfam" id="PF00550">
    <property type="entry name" value="PP-binding"/>
    <property type="match status" value="2"/>
</dbReference>